<dbReference type="GO" id="GO:0046872">
    <property type="term" value="F:metal ion binding"/>
    <property type="evidence" value="ECO:0007669"/>
    <property type="project" value="UniProtKB-KW"/>
</dbReference>
<evidence type="ECO:0000256" key="9">
    <source>
        <dbReference type="ARBA" id="ARBA00023004"/>
    </source>
</evidence>
<comment type="caution">
    <text evidence="18">The sequence shown here is derived from an EMBL/GenBank/DDBJ whole genome shotgun (WGS) entry which is preliminary data.</text>
</comment>
<dbReference type="InterPro" id="IPR017900">
    <property type="entry name" value="4Fe4S_Fe_S_CS"/>
</dbReference>
<dbReference type="Gene3D" id="1.10.1060.10">
    <property type="entry name" value="Alpha-helical ferredoxin"/>
    <property type="match status" value="1"/>
</dbReference>
<comment type="pathway">
    <text evidence="14">Porphyrin-containing compound metabolism; siroheme biosynthesis; precorrin-2 from uroporphyrinogen III: step 1/1.</text>
</comment>
<evidence type="ECO:0000256" key="8">
    <source>
        <dbReference type="ARBA" id="ARBA00023002"/>
    </source>
</evidence>
<dbReference type="NCBIfam" id="NF004790">
    <property type="entry name" value="PRK06136.1"/>
    <property type="match status" value="1"/>
</dbReference>
<feature type="domain" description="4Fe-4S ferredoxin-type" evidence="17">
    <location>
        <begin position="492"/>
        <end position="524"/>
    </location>
</feature>
<evidence type="ECO:0000256" key="16">
    <source>
        <dbReference type="RuleBase" id="RU003960"/>
    </source>
</evidence>
<dbReference type="Gene3D" id="3.40.1010.10">
    <property type="entry name" value="Cobalt-precorrin-4 Transmethylase, Domain 1"/>
    <property type="match status" value="1"/>
</dbReference>
<dbReference type="AlphaFoldDB" id="A0A090RME2"/>
<dbReference type="PROSITE" id="PS00840">
    <property type="entry name" value="SUMT_2"/>
    <property type="match status" value="1"/>
</dbReference>
<evidence type="ECO:0000256" key="7">
    <source>
        <dbReference type="ARBA" id="ARBA00022723"/>
    </source>
</evidence>
<keyword evidence="10" id="KW-0411">Iron-sulfur</keyword>
<dbReference type="SUPFAM" id="SSF46548">
    <property type="entry name" value="alpha-helical ferredoxin"/>
    <property type="match status" value="1"/>
</dbReference>
<dbReference type="EMBL" id="BBMR01000001">
    <property type="protein sequence ID" value="GAL16575.1"/>
    <property type="molecule type" value="Genomic_DNA"/>
</dbReference>
<evidence type="ECO:0000313" key="19">
    <source>
        <dbReference type="Proteomes" id="UP000029228"/>
    </source>
</evidence>
<evidence type="ECO:0000259" key="17">
    <source>
        <dbReference type="PROSITE" id="PS51379"/>
    </source>
</evidence>
<evidence type="ECO:0000256" key="12">
    <source>
        <dbReference type="ARBA" id="ARBA00023244"/>
    </source>
</evidence>
<keyword evidence="8" id="KW-0560">Oxidoreductase</keyword>
<dbReference type="PANTHER" id="PTHR40447:SF1">
    <property type="entry name" value="ANAEROBIC SULFITE REDUCTASE SUBUNIT A"/>
    <property type="match status" value="1"/>
</dbReference>
<dbReference type="PROSITE" id="PS00198">
    <property type="entry name" value="4FE4S_FER_1"/>
    <property type="match status" value="2"/>
</dbReference>
<dbReference type="InterPro" id="IPR000878">
    <property type="entry name" value="4pyrrol_Mease"/>
</dbReference>
<evidence type="ECO:0000256" key="13">
    <source>
        <dbReference type="ARBA" id="ARBA00023268"/>
    </source>
</evidence>
<keyword evidence="9" id="KW-0408">Iron</keyword>
<comment type="similarity">
    <text evidence="1 16">Belongs to the precorrin methyltransferase family.</text>
</comment>
<evidence type="ECO:0000256" key="14">
    <source>
        <dbReference type="ARBA" id="ARBA00025705"/>
    </source>
</evidence>
<evidence type="ECO:0000256" key="1">
    <source>
        <dbReference type="ARBA" id="ARBA00005879"/>
    </source>
</evidence>
<keyword evidence="3" id="KW-0169">Cobalamin biosynthesis</keyword>
<dbReference type="CDD" id="cd11642">
    <property type="entry name" value="SUMT"/>
    <property type="match status" value="1"/>
</dbReference>
<keyword evidence="5 16" id="KW-0808">Transferase</keyword>
<evidence type="ECO:0000256" key="15">
    <source>
        <dbReference type="ARBA" id="ARBA00060548"/>
    </source>
</evidence>
<dbReference type="FunFam" id="3.40.1010.10:FF:000001">
    <property type="entry name" value="Siroheme synthase"/>
    <property type="match status" value="1"/>
</dbReference>
<keyword evidence="19" id="KW-1185">Reference proteome</keyword>
<gene>
    <name evidence="18" type="ORF">JCM19235_5124</name>
</gene>
<dbReference type="Gene3D" id="3.30.950.10">
    <property type="entry name" value="Methyltransferase, Cobalt-precorrin-4 Transmethylase, Domain 2"/>
    <property type="match status" value="1"/>
</dbReference>
<dbReference type="GO" id="GO:0009236">
    <property type="term" value="P:cobalamin biosynthetic process"/>
    <property type="evidence" value="ECO:0007669"/>
    <property type="project" value="UniProtKB-KW"/>
</dbReference>
<dbReference type="PANTHER" id="PTHR40447">
    <property type="entry name" value="ANAEROBIC SULFITE REDUCTASE SUBUNIT A"/>
    <property type="match status" value="1"/>
</dbReference>
<dbReference type="FunFam" id="3.30.950.10:FF:000001">
    <property type="entry name" value="Siroheme synthase"/>
    <property type="match status" value="1"/>
</dbReference>
<dbReference type="UniPathway" id="UPA00262">
    <property type="reaction ID" value="UER00211"/>
</dbReference>
<proteinExistence type="inferred from homology"/>
<keyword evidence="13" id="KW-0511">Multifunctional enzyme</keyword>
<accession>A0A090RME2</accession>
<evidence type="ECO:0000313" key="18">
    <source>
        <dbReference type="EMBL" id="GAL16575.1"/>
    </source>
</evidence>
<dbReference type="InterPro" id="IPR003043">
    <property type="entry name" value="Uropor_MeTrfase_CS"/>
</dbReference>
<keyword evidence="7" id="KW-0479">Metal-binding</keyword>
<keyword evidence="6" id="KW-0949">S-adenosyl-L-methionine</keyword>
<dbReference type="NCBIfam" id="TIGR02910">
    <property type="entry name" value="sulfite_red_A"/>
    <property type="match status" value="1"/>
</dbReference>
<dbReference type="GO" id="GO:0032259">
    <property type="term" value="P:methylation"/>
    <property type="evidence" value="ECO:0007669"/>
    <property type="project" value="UniProtKB-KW"/>
</dbReference>
<evidence type="ECO:0000256" key="5">
    <source>
        <dbReference type="ARBA" id="ARBA00022679"/>
    </source>
</evidence>
<dbReference type="InterPro" id="IPR006366">
    <property type="entry name" value="CobA/CysG_C"/>
</dbReference>
<evidence type="ECO:0000256" key="4">
    <source>
        <dbReference type="ARBA" id="ARBA00022603"/>
    </source>
</evidence>
<evidence type="ECO:0000256" key="3">
    <source>
        <dbReference type="ARBA" id="ARBA00022573"/>
    </source>
</evidence>
<comment type="pathway">
    <text evidence="15">Cofactor biosynthesis; adenosylcobalamin biosynthesis; precorrin-2 from uroporphyrinogen III: step 1/1.</text>
</comment>
<evidence type="ECO:0000256" key="10">
    <source>
        <dbReference type="ARBA" id="ARBA00023014"/>
    </source>
</evidence>
<evidence type="ECO:0000256" key="2">
    <source>
        <dbReference type="ARBA" id="ARBA00012162"/>
    </source>
</evidence>
<dbReference type="STRING" id="990268.JCM19235_5124"/>
<evidence type="ECO:0000256" key="6">
    <source>
        <dbReference type="ARBA" id="ARBA00022691"/>
    </source>
</evidence>
<dbReference type="Proteomes" id="UP000029228">
    <property type="component" value="Unassembled WGS sequence"/>
</dbReference>
<dbReference type="InterPro" id="IPR014777">
    <property type="entry name" value="4pyrrole_Mease_sub1"/>
</dbReference>
<keyword evidence="4 16" id="KW-0489">Methyltransferase</keyword>
<name>A0A090RME2_9VIBR</name>
<dbReference type="GO" id="GO:0004851">
    <property type="term" value="F:uroporphyrin-III C-methyltransferase activity"/>
    <property type="evidence" value="ECO:0007669"/>
    <property type="project" value="UniProtKB-EC"/>
</dbReference>
<keyword evidence="11" id="KW-0456">Lyase</keyword>
<dbReference type="EC" id="2.1.1.107" evidence="2"/>
<sequence>MTIESIYGRKGHVYLVGAGLGDPELMTVKACRILARSDVVIYDNLVSDEVMQFIPRHAEIIYVGKIFDSKCHLQEEINKEIIKHAKLGKSVCRLKGGDPFVFGRGGEEAIALANANVPYEIIPGITAAIGCCDYAGIPVTHRGVSSGMTIVTGRDQHDSDHINWESLASLGHTLVFYMGLHKAENIANNLIRYGLDQQTPVAIISNGTRHNQCVITCELGELVDIVATCKPPMPAVIVIGDVVKLSYSIEWFSQRDVFDGELKRFYIKKLRQSMSKFLNHDEFEQVISAMRESYRIMAPVYERMGGRFAHTDNLIYDEIHKADDIVWKEKSHFSPKEVVFPITETLFWFNANELRESDIDARPVLLFLRACDINALKSLDHMFLNNGGNADFYYKRLREKLKLVLIECESSFENCFCVSMGTNTTDNFSASVRLTEKGADLCIKDQQLEHYFADIGTKSQHTTQFVTENHVKVRTPDQVCSDPLKVRTILTNHPVWDEYDNRCIGCGRCTTSCPTCSCYSVFDVVHNKEYRVGERRRQHASCMTGNFTDMAGGHSFRDKTGERLRYRALHKVNDFKARQGEHHMCVGCGRCDDRCPHYISFSNIINKMADQVELTLKEEAANV</sequence>
<dbReference type="SUPFAM" id="SSF53790">
    <property type="entry name" value="Tetrapyrrole methylase"/>
    <property type="match status" value="1"/>
</dbReference>
<dbReference type="InterPro" id="IPR017896">
    <property type="entry name" value="4Fe4S_Fe-S-bd"/>
</dbReference>
<dbReference type="PROSITE" id="PS51379">
    <property type="entry name" value="4FE4S_FER_2"/>
    <property type="match status" value="2"/>
</dbReference>
<keyword evidence="12" id="KW-0627">Porphyrin biosynthesis</keyword>
<dbReference type="GO" id="GO:0016491">
    <property type="term" value="F:oxidoreductase activity"/>
    <property type="evidence" value="ECO:0007669"/>
    <property type="project" value="UniProtKB-KW"/>
</dbReference>
<dbReference type="InterPro" id="IPR014776">
    <property type="entry name" value="4pyrrole_Mease_sub2"/>
</dbReference>
<dbReference type="InterPro" id="IPR009051">
    <property type="entry name" value="Helical_ferredxn"/>
</dbReference>
<protein>
    <recommendedName>
        <fullName evidence="2">uroporphyrinogen-III C-methyltransferase</fullName>
        <ecNumber evidence="2">2.1.1.107</ecNumber>
    </recommendedName>
</protein>
<dbReference type="InterPro" id="IPR014259">
    <property type="entry name" value="Sulphite_reductase_A"/>
</dbReference>
<organism evidence="18 19">
    <name type="scientific">Vibrio maritimus</name>
    <dbReference type="NCBI Taxonomy" id="990268"/>
    <lineage>
        <taxon>Bacteria</taxon>
        <taxon>Pseudomonadati</taxon>
        <taxon>Pseudomonadota</taxon>
        <taxon>Gammaproteobacteria</taxon>
        <taxon>Vibrionales</taxon>
        <taxon>Vibrionaceae</taxon>
        <taxon>Vibrio</taxon>
    </lineage>
</organism>
<dbReference type="OrthoDB" id="9795302at2"/>
<dbReference type="GO" id="GO:0051536">
    <property type="term" value="F:iron-sulfur cluster binding"/>
    <property type="evidence" value="ECO:0007669"/>
    <property type="project" value="UniProtKB-KW"/>
</dbReference>
<feature type="domain" description="4Fe-4S ferredoxin-type" evidence="17">
    <location>
        <begin position="576"/>
        <end position="604"/>
    </location>
</feature>
<dbReference type="NCBIfam" id="TIGR01469">
    <property type="entry name" value="cobA_cysG_Cterm"/>
    <property type="match status" value="1"/>
</dbReference>
<dbReference type="InterPro" id="IPR035996">
    <property type="entry name" value="4pyrrol_Methylase_sf"/>
</dbReference>
<evidence type="ECO:0000256" key="11">
    <source>
        <dbReference type="ARBA" id="ARBA00023239"/>
    </source>
</evidence>
<dbReference type="GO" id="GO:0016829">
    <property type="term" value="F:lyase activity"/>
    <property type="evidence" value="ECO:0007669"/>
    <property type="project" value="UniProtKB-KW"/>
</dbReference>
<dbReference type="Pfam" id="PF17179">
    <property type="entry name" value="Fer4_22"/>
    <property type="match status" value="1"/>
</dbReference>
<reference evidence="18 19" key="1">
    <citation type="submission" date="2014-09" db="EMBL/GenBank/DDBJ databases">
        <title>Vibrio maritimus JCM 19235. (C45) whole genome shotgun sequence.</title>
        <authorList>
            <person name="Sawabe T."/>
            <person name="Meirelles P."/>
            <person name="Nakanishi M."/>
            <person name="Sayaka M."/>
            <person name="Hattori M."/>
            <person name="Ohkuma M."/>
        </authorList>
    </citation>
    <scope>NUCLEOTIDE SEQUENCE [LARGE SCALE GENOMIC DNA]</scope>
    <source>
        <strain evidence="19">JCM19235</strain>
    </source>
</reference>
<dbReference type="GO" id="GO:0019354">
    <property type="term" value="P:siroheme biosynthetic process"/>
    <property type="evidence" value="ECO:0007669"/>
    <property type="project" value="UniProtKB-UniPathway"/>
</dbReference>
<dbReference type="Pfam" id="PF00590">
    <property type="entry name" value="TP_methylase"/>
    <property type="match status" value="1"/>
</dbReference>